<keyword evidence="2" id="KW-0732">Signal</keyword>
<name>A0A9N7V7A4_PLEPL</name>
<evidence type="ECO:0000313" key="4">
    <source>
        <dbReference type="Proteomes" id="UP001153269"/>
    </source>
</evidence>
<reference evidence="3" key="1">
    <citation type="submission" date="2020-03" db="EMBL/GenBank/DDBJ databases">
        <authorList>
            <person name="Weist P."/>
        </authorList>
    </citation>
    <scope>NUCLEOTIDE SEQUENCE</scope>
</reference>
<dbReference type="AlphaFoldDB" id="A0A9N7V7A4"/>
<evidence type="ECO:0000313" key="3">
    <source>
        <dbReference type="EMBL" id="CAB1447102.1"/>
    </source>
</evidence>
<evidence type="ECO:0000256" key="1">
    <source>
        <dbReference type="SAM" id="MobiDB-lite"/>
    </source>
</evidence>
<feature type="chain" id="PRO_5040232970" evidence="2">
    <location>
        <begin position="27"/>
        <end position="176"/>
    </location>
</feature>
<proteinExistence type="predicted"/>
<accession>A0A9N7V7A4</accession>
<feature type="region of interest" description="Disordered" evidence="1">
    <location>
        <begin position="38"/>
        <end position="67"/>
    </location>
</feature>
<dbReference type="Proteomes" id="UP001153269">
    <property type="component" value="Unassembled WGS sequence"/>
</dbReference>
<dbReference type="EMBL" id="CADEAL010003936">
    <property type="protein sequence ID" value="CAB1447102.1"/>
    <property type="molecule type" value="Genomic_DNA"/>
</dbReference>
<protein>
    <submittedName>
        <fullName evidence="3">Uncharacterized protein</fullName>
    </submittedName>
</protein>
<comment type="caution">
    <text evidence="3">The sequence shown here is derived from an EMBL/GenBank/DDBJ whole genome shotgun (WGS) entry which is preliminary data.</text>
</comment>
<feature type="compositionally biased region" description="Polar residues" evidence="1">
    <location>
        <begin position="47"/>
        <end position="66"/>
    </location>
</feature>
<gene>
    <name evidence="3" type="ORF">PLEPLA_LOCUS34799</name>
</gene>
<organism evidence="3 4">
    <name type="scientific">Pleuronectes platessa</name>
    <name type="common">European plaice</name>
    <dbReference type="NCBI Taxonomy" id="8262"/>
    <lineage>
        <taxon>Eukaryota</taxon>
        <taxon>Metazoa</taxon>
        <taxon>Chordata</taxon>
        <taxon>Craniata</taxon>
        <taxon>Vertebrata</taxon>
        <taxon>Euteleostomi</taxon>
        <taxon>Actinopterygii</taxon>
        <taxon>Neopterygii</taxon>
        <taxon>Teleostei</taxon>
        <taxon>Neoteleostei</taxon>
        <taxon>Acanthomorphata</taxon>
        <taxon>Carangaria</taxon>
        <taxon>Pleuronectiformes</taxon>
        <taxon>Pleuronectoidei</taxon>
        <taxon>Pleuronectidae</taxon>
        <taxon>Pleuronectes</taxon>
    </lineage>
</organism>
<feature type="signal peptide" evidence="2">
    <location>
        <begin position="1"/>
        <end position="26"/>
    </location>
</feature>
<evidence type="ECO:0000256" key="2">
    <source>
        <dbReference type="SAM" id="SignalP"/>
    </source>
</evidence>
<sequence>MALLITLHPHCLLSITLPVTVRPTHHACIACCFPPPRHTDEHRGKRVSSSEADQHWQSNKRTTPQITGGHMRPLLHLQLVLEKEKIRLIGLIIPGGARGGGAAAAGELRLHLNEERAVEPDLWGWNQASAPSPHSLLSGRNVLEGVSWVRHQAPIVLHISARLLETSSWTPSYPVL</sequence>
<keyword evidence="4" id="KW-1185">Reference proteome</keyword>